<dbReference type="Proteomes" id="UP000032142">
    <property type="component" value="Unassembled WGS sequence"/>
</dbReference>
<protein>
    <submittedName>
        <fullName evidence="1">Uncharacterized protein</fullName>
    </submittedName>
</protein>
<organism evidence="1 2">
    <name type="scientific">Gossypium arboreum</name>
    <name type="common">Tree cotton</name>
    <name type="synonym">Gossypium nanking</name>
    <dbReference type="NCBI Taxonomy" id="29729"/>
    <lineage>
        <taxon>Eukaryota</taxon>
        <taxon>Viridiplantae</taxon>
        <taxon>Streptophyta</taxon>
        <taxon>Embryophyta</taxon>
        <taxon>Tracheophyta</taxon>
        <taxon>Spermatophyta</taxon>
        <taxon>Magnoliopsida</taxon>
        <taxon>eudicotyledons</taxon>
        <taxon>Gunneridae</taxon>
        <taxon>Pentapetalae</taxon>
        <taxon>rosids</taxon>
        <taxon>malvids</taxon>
        <taxon>Malvales</taxon>
        <taxon>Malvaceae</taxon>
        <taxon>Malvoideae</taxon>
        <taxon>Gossypium</taxon>
    </lineage>
</organism>
<dbReference type="EMBL" id="KN409977">
    <property type="protein sequence ID" value="KHG18157.1"/>
    <property type="molecule type" value="Genomic_DNA"/>
</dbReference>
<evidence type="ECO:0000313" key="1">
    <source>
        <dbReference type="EMBL" id="KHG18157.1"/>
    </source>
</evidence>
<dbReference type="AlphaFoldDB" id="A0A0B0NZT1"/>
<accession>A0A0B0NZT1</accession>
<gene>
    <name evidence="1" type="ORF">F383_22805</name>
</gene>
<name>A0A0B0NZT1_GOSAR</name>
<reference evidence="2" key="1">
    <citation type="submission" date="2014-09" db="EMBL/GenBank/DDBJ databases">
        <authorList>
            <person name="Mudge J."/>
            <person name="Ramaraj T."/>
            <person name="Lindquist I.E."/>
            <person name="Bharti A.K."/>
            <person name="Sundararajan A."/>
            <person name="Cameron C.T."/>
            <person name="Woodward J.E."/>
            <person name="May G.D."/>
            <person name="Brubaker C."/>
            <person name="Broadhvest J."/>
            <person name="Wilkins T.A."/>
        </authorList>
    </citation>
    <scope>NUCLEOTIDE SEQUENCE</scope>
    <source>
        <strain evidence="2">cv. AKA8401</strain>
    </source>
</reference>
<evidence type="ECO:0000313" key="2">
    <source>
        <dbReference type="Proteomes" id="UP000032142"/>
    </source>
</evidence>
<sequence>MSFMLVYTDFPVIPFRPVYLYMHSMFFG</sequence>
<proteinExistence type="predicted"/>
<keyword evidence="2" id="KW-1185">Reference proteome</keyword>